<dbReference type="EMBL" id="BROH01000001">
    <property type="protein sequence ID" value="GKY86827.1"/>
    <property type="molecule type" value="Genomic_DNA"/>
</dbReference>
<dbReference type="Pfam" id="PF09339">
    <property type="entry name" value="HTH_IclR"/>
    <property type="match status" value="1"/>
</dbReference>
<feature type="domain" description="IclR-ED" evidence="5">
    <location>
        <begin position="326"/>
        <end position="510"/>
    </location>
</feature>
<sequence length="519" mass="55618">MVDAGVPVALKELSAATGLTPAQVHGYLTSFRRVGLASQHSETSRYELGSYALRLGLTRLNTVPCYANAGTWLFDFSSRLDLMAMLTIFTPKGPTAINVVHAQERRIDVNIRLGTQFSTVETATGRMFMAFDSSDAAKGRGEAELHAQGAAASETVPGLEGNLRTALADARESRVLVVNGALVPGIVEIATPIFDEDGQLAAVATFLGHEDDLDEARLDSIKRAITADDTAASDRHVPDVPLGPGQWFDTGFEPMDAAPDVTGKGVQSIETAARLLQAFVYLGRPATLKELAASVGITPALAHAYLVSLKALGLVTQDTHYRLGPFAMELGLAYLRNFDPMAVVRDWLPKLSERIGHTVLLSIWGAFGPTVISVTETARAVHMNTKVGSVYSVTGTATGRAFAAFMPHDMTRTFQQAGLPKLFTERCVGVPQPFGPEERDKIRRLGFATVPRSLRPRNNAIAAPIFDLLGQVFAVVTIIGDTQHLSVEDDSPAAGIMVEETRALSHELGYIAPHAPIPG</sequence>
<evidence type="ECO:0000256" key="1">
    <source>
        <dbReference type="ARBA" id="ARBA00023015"/>
    </source>
</evidence>
<protein>
    <recommendedName>
        <fullName evidence="8">IclR family transcriptional regulator</fullName>
    </recommendedName>
</protein>
<dbReference type="InterPro" id="IPR014757">
    <property type="entry name" value="Tscrpt_reg_IclR_C"/>
</dbReference>
<dbReference type="SUPFAM" id="SSF55781">
    <property type="entry name" value="GAF domain-like"/>
    <property type="match status" value="2"/>
</dbReference>
<dbReference type="SMART" id="SM00346">
    <property type="entry name" value="HTH_ICLR"/>
    <property type="match status" value="1"/>
</dbReference>
<dbReference type="Gene3D" id="3.30.450.40">
    <property type="match status" value="2"/>
</dbReference>
<dbReference type="PROSITE" id="PS51078">
    <property type="entry name" value="ICLR_ED"/>
    <property type="match status" value="2"/>
</dbReference>
<dbReference type="PANTHER" id="PTHR30136">
    <property type="entry name" value="HELIX-TURN-HELIX TRANSCRIPTIONAL REGULATOR, ICLR FAMILY"/>
    <property type="match status" value="1"/>
</dbReference>
<keyword evidence="3" id="KW-0804">Transcription</keyword>
<dbReference type="InterPro" id="IPR029016">
    <property type="entry name" value="GAF-like_dom_sf"/>
</dbReference>
<dbReference type="Proteomes" id="UP001144205">
    <property type="component" value="Unassembled WGS sequence"/>
</dbReference>
<dbReference type="InterPro" id="IPR005471">
    <property type="entry name" value="Tscrpt_reg_IclR_N"/>
</dbReference>
<dbReference type="SUPFAM" id="SSF46785">
    <property type="entry name" value="Winged helix' DNA-binding domain"/>
    <property type="match status" value="2"/>
</dbReference>
<keyword evidence="1" id="KW-0805">Transcription regulation</keyword>
<evidence type="ECO:0000256" key="3">
    <source>
        <dbReference type="ARBA" id="ARBA00023163"/>
    </source>
</evidence>
<accession>A0ABQ5LRX1</accession>
<dbReference type="InterPro" id="IPR036388">
    <property type="entry name" value="WH-like_DNA-bd_sf"/>
</dbReference>
<keyword evidence="7" id="KW-1185">Reference proteome</keyword>
<dbReference type="Pfam" id="PF01614">
    <property type="entry name" value="IclR_C"/>
    <property type="match status" value="2"/>
</dbReference>
<dbReference type="Gene3D" id="1.10.10.10">
    <property type="entry name" value="Winged helix-like DNA-binding domain superfamily/Winged helix DNA-binding domain"/>
    <property type="match status" value="2"/>
</dbReference>
<feature type="domain" description="HTH iclR-type" evidence="4">
    <location>
        <begin position="266"/>
        <end position="325"/>
    </location>
</feature>
<evidence type="ECO:0008006" key="8">
    <source>
        <dbReference type="Google" id="ProtNLM"/>
    </source>
</evidence>
<evidence type="ECO:0000313" key="7">
    <source>
        <dbReference type="Proteomes" id="UP001144205"/>
    </source>
</evidence>
<reference evidence="6" key="1">
    <citation type="journal article" date="2023" name="Int. J. Syst. Evol. Microbiol.">
        <title>Sinisalibacter aestuarii sp. nov., isolated from estuarine sediment of the Arakawa River.</title>
        <authorList>
            <person name="Arafat S.T."/>
            <person name="Hirano S."/>
            <person name="Sato A."/>
            <person name="Takeuchi K."/>
            <person name="Yasuda T."/>
            <person name="Terahara T."/>
            <person name="Hamada M."/>
            <person name="Kobayashi T."/>
        </authorList>
    </citation>
    <scope>NUCLEOTIDE SEQUENCE</scope>
    <source>
        <strain evidence="6">B-399</strain>
    </source>
</reference>
<dbReference type="PANTHER" id="PTHR30136:SF8">
    <property type="entry name" value="TRANSCRIPTIONAL REGULATORY PROTEIN"/>
    <property type="match status" value="1"/>
</dbReference>
<evidence type="ECO:0000259" key="4">
    <source>
        <dbReference type="PROSITE" id="PS51077"/>
    </source>
</evidence>
<keyword evidence="2" id="KW-0238">DNA-binding</keyword>
<dbReference type="InterPro" id="IPR050707">
    <property type="entry name" value="HTH_MetabolicPath_Reg"/>
</dbReference>
<dbReference type="InterPro" id="IPR036390">
    <property type="entry name" value="WH_DNA-bd_sf"/>
</dbReference>
<organism evidence="6 7">
    <name type="scientific">Sinisalibacter aestuarii</name>
    <dbReference type="NCBI Taxonomy" id="2949426"/>
    <lineage>
        <taxon>Bacteria</taxon>
        <taxon>Pseudomonadati</taxon>
        <taxon>Pseudomonadota</taxon>
        <taxon>Alphaproteobacteria</taxon>
        <taxon>Rhodobacterales</taxon>
        <taxon>Roseobacteraceae</taxon>
        <taxon>Sinisalibacter</taxon>
    </lineage>
</organism>
<gene>
    <name evidence="6" type="ORF">STA1M1_06960</name>
</gene>
<proteinExistence type="predicted"/>
<evidence type="ECO:0000259" key="5">
    <source>
        <dbReference type="PROSITE" id="PS51078"/>
    </source>
</evidence>
<dbReference type="PROSITE" id="PS51077">
    <property type="entry name" value="HTH_ICLR"/>
    <property type="match status" value="1"/>
</dbReference>
<comment type="caution">
    <text evidence="6">The sequence shown here is derived from an EMBL/GenBank/DDBJ whole genome shotgun (WGS) entry which is preliminary data.</text>
</comment>
<evidence type="ECO:0000313" key="6">
    <source>
        <dbReference type="EMBL" id="GKY86827.1"/>
    </source>
</evidence>
<feature type="domain" description="IclR-ED" evidence="5">
    <location>
        <begin position="51"/>
        <end position="239"/>
    </location>
</feature>
<evidence type="ECO:0000256" key="2">
    <source>
        <dbReference type="ARBA" id="ARBA00023125"/>
    </source>
</evidence>
<name>A0ABQ5LRX1_9RHOB</name>